<dbReference type="PROSITE" id="PS51112">
    <property type="entry name" value="AMMECR1"/>
    <property type="match status" value="1"/>
</dbReference>
<sequence>MYEAKSIYVKLAWETIKNYVANIKEEKIDKSEELKVKRSCFVTLHKKNGELRGCIGTILPVREDLYEEIRGNAISACSRDPRFMAVTEDELENLTVSVDVLTEPEIVKNIEELNPKIYGIILVDQFGRQGVLLPDLDGVDTIDEQISIVKQKAGMPFGTKIEDLTIYKFEAKRFF</sequence>
<dbReference type="KEGG" id="haby:HLVA_15040"/>
<name>A0AAU9DCA8_9FUSO</name>
<accession>A0AAU9DCA8</accession>
<dbReference type="Gene3D" id="3.30.1490.150">
    <property type="entry name" value="Hypothetical protein ph0010, domain 2"/>
    <property type="match status" value="1"/>
</dbReference>
<dbReference type="InterPro" id="IPR036071">
    <property type="entry name" value="AMMECR1_dom_sf"/>
</dbReference>
<dbReference type="NCBIfam" id="TIGR04335">
    <property type="entry name" value="AmmeMemoSam_A"/>
    <property type="match status" value="1"/>
</dbReference>
<evidence type="ECO:0000259" key="1">
    <source>
        <dbReference type="PROSITE" id="PS51112"/>
    </source>
</evidence>
<dbReference type="SUPFAM" id="SSF143447">
    <property type="entry name" value="AMMECR1-like"/>
    <property type="match status" value="1"/>
</dbReference>
<evidence type="ECO:0000313" key="3">
    <source>
        <dbReference type="Proteomes" id="UP001321582"/>
    </source>
</evidence>
<keyword evidence="3" id="KW-1185">Reference proteome</keyword>
<dbReference type="RefSeq" id="WP_307903783.1">
    <property type="nucleotide sequence ID" value="NZ_AP027059.1"/>
</dbReference>
<dbReference type="InterPro" id="IPR023473">
    <property type="entry name" value="AMMECR1"/>
</dbReference>
<proteinExistence type="predicted"/>
<protein>
    <recommendedName>
        <fullName evidence="1">AMMECR1 domain-containing protein</fullName>
    </recommendedName>
</protein>
<dbReference type="InterPro" id="IPR027485">
    <property type="entry name" value="AMMECR1_N"/>
</dbReference>
<dbReference type="AlphaFoldDB" id="A0AAU9DCA8"/>
<gene>
    <name evidence="2" type="ORF">HLVA_15040</name>
</gene>
<dbReference type="PANTHER" id="PTHR13016:SF0">
    <property type="entry name" value="AMME SYNDROME CANDIDATE GENE 1 PROTEIN"/>
    <property type="match status" value="1"/>
</dbReference>
<dbReference type="InterPro" id="IPR027623">
    <property type="entry name" value="AmmeMemoSam_A"/>
</dbReference>
<dbReference type="Pfam" id="PF01871">
    <property type="entry name" value="AMMECR1"/>
    <property type="match status" value="1"/>
</dbReference>
<organism evidence="2 3">
    <name type="scientific">Haliovirga abyssi</name>
    <dbReference type="NCBI Taxonomy" id="2996794"/>
    <lineage>
        <taxon>Bacteria</taxon>
        <taxon>Fusobacteriati</taxon>
        <taxon>Fusobacteriota</taxon>
        <taxon>Fusobacteriia</taxon>
        <taxon>Fusobacteriales</taxon>
        <taxon>Haliovirgaceae</taxon>
        <taxon>Haliovirga</taxon>
    </lineage>
</organism>
<dbReference type="PANTHER" id="PTHR13016">
    <property type="entry name" value="AMMECR1 HOMOLOG"/>
    <property type="match status" value="1"/>
</dbReference>
<dbReference type="InterPro" id="IPR002733">
    <property type="entry name" value="AMMECR1_domain"/>
</dbReference>
<dbReference type="Proteomes" id="UP001321582">
    <property type="component" value="Chromosome"/>
</dbReference>
<reference evidence="2 3" key="1">
    <citation type="submission" date="2022-11" db="EMBL/GenBank/DDBJ databases">
        <title>Haliovirga abyssi gen. nov., sp. nov., a mesophilic fermentative bacterium isolated from the Iheya North hydrothermal field and the proposal of Haliovirgaceae fam. nov.</title>
        <authorList>
            <person name="Miyazaki U."/>
            <person name="Tame A."/>
            <person name="Miyazaki J."/>
            <person name="Takai K."/>
            <person name="Sawayama S."/>
            <person name="Kitajima M."/>
            <person name="Okamoto A."/>
            <person name="Nakagawa S."/>
        </authorList>
    </citation>
    <scope>NUCLEOTIDE SEQUENCE [LARGE SCALE GENOMIC DNA]</scope>
    <source>
        <strain evidence="2 3">IC12</strain>
    </source>
</reference>
<dbReference type="Gene3D" id="3.30.700.20">
    <property type="entry name" value="Hypothetical protein ph0010, domain 1"/>
    <property type="match status" value="1"/>
</dbReference>
<dbReference type="EMBL" id="AP027059">
    <property type="protein sequence ID" value="BDU50935.1"/>
    <property type="molecule type" value="Genomic_DNA"/>
</dbReference>
<evidence type="ECO:0000313" key="2">
    <source>
        <dbReference type="EMBL" id="BDU50935.1"/>
    </source>
</evidence>
<feature type="domain" description="AMMECR1" evidence="1">
    <location>
        <begin position="3"/>
        <end position="175"/>
    </location>
</feature>